<reference evidence="1 2" key="1">
    <citation type="journal article" date="2021" name="Hortic Res">
        <title>High-quality reference genome and annotation aids understanding of berry development for evergreen blueberry (Vaccinium darrowii).</title>
        <authorList>
            <person name="Yu J."/>
            <person name="Hulse-Kemp A.M."/>
            <person name="Babiker E."/>
            <person name="Staton M."/>
        </authorList>
    </citation>
    <scope>NUCLEOTIDE SEQUENCE [LARGE SCALE GENOMIC DNA]</scope>
    <source>
        <strain evidence="2">cv. NJ 8807/NJ 8810</strain>
        <tissue evidence="1">Young leaf</tissue>
    </source>
</reference>
<evidence type="ECO:0000313" key="1">
    <source>
        <dbReference type="EMBL" id="KAH7852658.1"/>
    </source>
</evidence>
<gene>
    <name evidence="1" type="ORF">Vadar_027525</name>
</gene>
<sequence length="271" mass="30376">MAKPQDLKLDIDEVPTSVVVNSSRLLLAVTAEQENESVRLAILKDVAELRQWSIVQGYCVNYEELTDRTNGLLEEDLLNCFIRGLKGEIQAGRCSTFSSFHHGQAMGLAKLQEMTIEFARRSKNSGVPWTEQEHRMILVGLQKLGKDTYGQASLNQTNKLSLESQSIESGDTPMESHYFFGVNPPQVEAQTTNSLPAPPAWDEECESMHSTNFNDGEQVPQKPDSLQCCYPVVIPSYIPQFLPFSVPCSPGNVANPLKRRHMRCLSQQQYI</sequence>
<proteinExistence type="predicted"/>
<dbReference type="EMBL" id="CM037158">
    <property type="protein sequence ID" value="KAH7852658.1"/>
    <property type="molecule type" value="Genomic_DNA"/>
</dbReference>
<accession>A0ACB7YHK7</accession>
<name>A0ACB7YHK7_9ERIC</name>
<protein>
    <submittedName>
        <fullName evidence="1">Uncharacterized protein</fullName>
    </submittedName>
</protein>
<keyword evidence="2" id="KW-1185">Reference proteome</keyword>
<organism evidence="1 2">
    <name type="scientific">Vaccinium darrowii</name>
    <dbReference type="NCBI Taxonomy" id="229202"/>
    <lineage>
        <taxon>Eukaryota</taxon>
        <taxon>Viridiplantae</taxon>
        <taxon>Streptophyta</taxon>
        <taxon>Embryophyta</taxon>
        <taxon>Tracheophyta</taxon>
        <taxon>Spermatophyta</taxon>
        <taxon>Magnoliopsida</taxon>
        <taxon>eudicotyledons</taxon>
        <taxon>Gunneridae</taxon>
        <taxon>Pentapetalae</taxon>
        <taxon>asterids</taxon>
        <taxon>Ericales</taxon>
        <taxon>Ericaceae</taxon>
        <taxon>Vaccinioideae</taxon>
        <taxon>Vaccinieae</taxon>
        <taxon>Vaccinium</taxon>
    </lineage>
</organism>
<evidence type="ECO:0000313" key="2">
    <source>
        <dbReference type="Proteomes" id="UP000828048"/>
    </source>
</evidence>
<dbReference type="Proteomes" id="UP000828048">
    <property type="component" value="Chromosome 8"/>
</dbReference>
<comment type="caution">
    <text evidence="1">The sequence shown here is derived from an EMBL/GenBank/DDBJ whole genome shotgun (WGS) entry which is preliminary data.</text>
</comment>